<name>A0A059FBE0_9PROT</name>
<dbReference type="PATRIC" id="fig|1280950.3.peg.3235"/>
<dbReference type="Gene3D" id="1.10.357.10">
    <property type="entry name" value="Tetracycline Repressor, domain 2"/>
    <property type="match status" value="1"/>
</dbReference>
<dbReference type="InterPro" id="IPR050109">
    <property type="entry name" value="HTH-type_TetR-like_transc_reg"/>
</dbReference>
<accession>A0A059FBE0</accession>
<keyword evidence="1" id="KW-0805">Transcription regulation</keyword>
<evidence type="ECO:0000256" key="1">
    <source>
        <dbReference type="ARBA" id="ARBA00023015"/>
    </source>
</evidence>
<dbReference type="PROSITE" id="PS50977">
    <property type="entry name" value="HTH_TETR_2"/>
    <property type="match status" value="1"/>
</dbReference>
<dbReference type="SUPFAM" id="SSF46689">
    <property type="entry name" value="Homeodomain-like"/>
    <property type="match status" value="1"/>
</dbReference>
<dbReference type="InterPro" id="IPR001647">
    <property type="entry name" value="HTH_TetR"/>
</dbReference>
<dbReference type="GO" id="GO:0003700">
    <property type="term" value="F:DNA-binding transcription factor activity"/>
    <property type="evidence" value="ECO:0007669"/>
    <property type="project" value="TreeGrafter"/>
</dbReference>
<keyword evidence="7" id="KW-1185">Reference proteome</keyword>
<sequence length="220" mass="24316">MVTAAPGKRERAKAERRSRIVRAARDLIRETGDTDLSMRMIAKRADVSLATPYNLFGSKHAVVLAVFEDERDFAERFSKLKADNALERLFDAHALATSYFTEDPDFYRPLWKALLDVQGAKDTGLATPERLERNSQAWEALISDAQQEGLLAPAYPADTLERMLSLFANGVMLSWSMGALATDKLLPTAALGYALVLRGAATPRGMKILANKIQAFQSIL</sequence>
<feature type="domain" description="HTH tetR-type" evidence="5">
    <location>
        <begin position="14"/>
        <end position="74"/>
    </location>
</feature>
<dbReference type="OrthoDB" id="7185252at2"/>
<dbReference type="InterPro" id="IPR036271">
    <property type="entry name" value="Tet_transcr_reg_TetR-rel_C_sf"/>
</dbReference>
<gene>
    <name evidence="6" type="ORF">HJO_16115</name>
</gene>
<dbReference type="InterPro" id="IPR009057">
    <property type="entry name" value="Homeodomain-like_sf"/>
</dbReference>
<evidence type="ECO:0000256" key="3">
    <source>
        <dbReference type="ARBA" id="ARBA00023163"/>
    </source>
</evidence>
<evidence type="ECO:0000259" key="5">
    <source>
        <dbReference type="PROSITE" id="PS50977"/>
    </source>
</evidence>
<dbReference type="RefSeq" id="WP_035619154.1">
    <property type="nucleotide sequence ID" value="NZ_ARYK01000011.1"/>
</dbReference>
<dbReference type="PANTHER" id="PTHR30055:SF234">
    <property type="entry name" value="HTH-TYPE TRANSCRIPTIONAL REGULATOR BETI"/>
    <property type="match status" value="1"/>
</dbReference>
<protein>
    <submittedName>
        <fullName evidence="6">TetR family transcriptional regulator</fullName>
    </submittedName>
</protein>
<keyword evidence="2 4" id="KW-0238">DNA-binding</keyword>
<comment type="caution">
    <text evidence="6">The sequence shown here is derived from an EMBL/GenBank/DDBJ whole genome shotgun (WGS) entry which is preliminary data.</text>
</comment>
<dbReference type="SUPFAM" id="SSF48498">
    <property type="entry name" value="Tetracyclin repressor-like, C-terminal domain"/>
    <property type="match status" value="1"/>
</dbReference>
<dbReference type="Pfam" id="PF00440">
    <property type="entry name" value="TetR_N"/>
    <property type="match status" value="1"/>
</dbReference>
<organism evidence="6 7">
    <name type="scientific">Hyphomonas johnsonii MHS-2</name>
    <dbReference type="NCBI Taxonomy" id="1280950"/>
    <lineage>
        <taxon>Bacteria</taxon>
        <taxon>Pseudomonadati</taxon>
        <taxon>Pseudomonadota</taxon>
        <taxon>Alphaproteobacteria</taxon>
        <taxon>Hyphomonadales</taxon>
        <taxon>Hyphomonadaceae</taxon>
        <taxon>Hyphomonas</taxon>
    </lineage>
</organism>
<evidence type="ECO:0000313" key="6">
    <source>
        <dbReference type="EMBL" id="KCZ87925.1"/>
    </source>
</evidence>
<dbReference type="AlphaFoldDB" id="A0A059FBE0"/>
<dbReference type="Proteomes" id="UP000025171">
    <property type="component" value="Unassembled WGS sequence"/>
</dbReference>
<dbReference type="EMBL" id="ARYK01000011">
    <property type="protein sequence ID" value="KCZ87925.1"/>
    <property type="molecule type" value="Genomic_DNA"/>
</dbReference>
<dbReference type="eggNOG" id="COG1309">
    <property type="taxonomic scope" value="Bacteria"/>
</dbReference>
<evidence type="ECO:0000256" key="2">
    <source>
        <dbReference type="ARBA" id="ARBA00023125"/>
    </source>
</evidence>
<dbReference type="STRING" id="1280950.HJO_16115"/>
<proteinExistence type="predicted"/>
<reference evidence="6 7" key="1">
    <citation type="journal article" date="2014" name="Antonie Van Leeuwenhoek">
        <title>Hyphomonas beringensis sp. nov. and Hyphomonas chukchiensis sp. nov., isolated from surface seawater of the Bering Sea and Chukchi Sea.</title>
        <authorList>
            <person name="Li C."/>
            <person name="Lai Q."/>
            <person name="Li G."/>
            <person name="Dong C."/>
            <person name="Wang J."/>
            <person name="Liao Y."/>
            <person name="Shao Z."/>
        </authorList>
    </citation>
    <scope>NUCLEOTIDE SEQUENCE [LARGE SCALE GENOMIC DNA]</scope>
    <source>
        <strain evidence="6 7">MHS-2</strain>
    </source>
</reference>
<keyword evidence="3" id="KW-0804">Transcription</keyword>
<dbReference type="GO" id="GO:0000976">
    <property type="term" value="F:transcription cis-regulatory region binding"/>
    <property type="evidence" value="ECO:0007669"/>
    <property type="project" value="TreeGrafter"/>
</dbReference>
<feature type="DNA-binding region" description="H-T-H motif" evidence="4">
    <location>
        <begin position="37"/>
        <end position="56"/>
    </location>
</feature>
<evidence type="ECO:0000256" key="4">
    <source>
        <dbReference type="PROSITE-ProRule" id="PRU00335"/>
    </source>
</evidence>
<dbReference type="PANTHER" id="PTHR30055">
    <property type="entry name" value="HTH-TYPE TRANSCRIPTIONAL REGULATOR RUTR"/>
    <property type="match status" value="1"/>
</dbReference>
<evidence type="ECO:0000313" key="7">
    <source>
        <dbReference type="Proteomes" id="UP000025171"/>
    </source>
</evidence>